<organism evidence="1 2">
    <name type="scientific">Sinosporangium album</name>
    <dbReference type="NCBI Taxonomy" id="504805"/>
    <lineage>
        <taxon>Bacteria</taxon>
        <taxon>Bacillati</taxon>
        <taxon>Actinomycetota</taxon>
        <taxon>Actinomycetes</taxon>
        <taxon>Streptosporangiales</taxon>
        <taxon>Streptosporangiaceae</taxon>
        <taxon>Sinosporangium</taxon>
    </lineage>
</organism>
<dbReference type="STRING" id="504805.SAMN05421505_11227"/>
<name>A0A1G8A5Y8_9ACTN</name>
<evidence type="ECO:0000313" key="2">
    <source>
        <dbReference type="Proteomes" id="UP000198923"/>
    </source>
</evidence>
<proteinExistence type="predicted"/>
<dbReference type="SUPFAM" id="SSF56024">
    <property type="entry name" value="Phospholipase D/nuclease"/>
    <property type="match status" value="1"/>
</dbReference>
<reference evidence="1 2" key="1">
    <citation type="submission" date="2016-10" db="EMBL/GenBank/DDBJ databases">
        <authorList>
            <person name="de Groot N.N."/>
        </authorList>
    </citation>
    <scope>NUCLEOTIDE SEQUENCE [LARGE SCALE GENOMIC DNA]</scope>
    <source>
        <strain evidence="1 2">CPCC 201354</strain>
    </source>
</reference>
<evidence type="ECO:0000313" key="1">
    <source>
        <dbReference type="EMBL" id="SDH16276.1"/>
    </source>
</evidence>
<keyword evidence="2" id="KW-1185">Reference proteome</keyword>
<dbReference type="RefSeq" id="WP_245691079.1">
    <property type="nucleotide sequence ID" value="NZ_FNCN01000012.1"/>
</dbReference>
<accession>A0A1G8A5Y8</accession>
<protein>
    <submittedName>
        <fullName evidence="1">Uncharacterized protein</fullName>
    </submittedName>
</protein>
<dbReference type="AlphaFoldDB" id="A0A1G8A5Y8"/>
<gene>
    <name evidence="1" type="ORF">SAMN05421505_11227</name>
</gene>
<sequence>MNGGSPRGAGLIAAGFLHLDEAYLWPEALSPAQVAAASGSEVVTVYPHRWAVPQDAWGRLFASARREIGVLVYSGLFVAEDRNLVRLFADKADAGVRVRILLGDPENS</sequence>
<dbReference type="EMBL" id="FNCN01000012">
    <property type="protein sequence ID" value="SDH16276.1"/>
    <property type="molecule type" value="Genomic_DNA"/>
</dbReference>
<dbReference type="Proteomes" id="UP000198923">
    <property type="component" value="Unassembled WGS sequence"/>
</dbReference>